<proteinExistence type="predicted"/>
<evidence type="ECO:0000313" key="2">
    <source>
        <dbReference type="Proteomes" id="UP000494163"/>
    </source>
</evidence>
<evidence type="ECO:0000313" key="1">
    <source>
        <dbReference type="EMBL" id="ALC45967.1"/>
    </source>
</evidence>
<sequence length="359" mass="40783">MSKSTNVVLQRRKLFVVSGNLSILVYYELYDGQLKVRNAKRLPSNKCGRGRRLRRYRRTLQHQALSTQHMAMRDAGNQTSANCGTMVSAADFLTSRADVSSQTARMEHSVRVDTQDLTMMISRYQQTSSREYQSECSQTKSCKLCTSATQMELVMAKCKFTQTKGCCSHASSTQTELLLTLENSATQTDEMEDRAVQELVVMSPYESLFKLMLNSIQGQSELLAGAVDSVRQLVELKQLGLKKQRLERLCAVDALARATIKSPPASEVCSELQRKRKLLLRRRTAQRGKQRGKHCRCRNLHRSRVRPSRLESATQTPNCCYSCQSTQTELELSCIATQTERDKAATQWWRRNSQSSQKK</sequence>
<dbReference type="EMBL" id="CP012526">
    <property type="protein sequence ID" value="ALC45967.1"/>
    <property type="molecule type" value="Genomic_DNA"/>
</dbReference>
<name>A0A0M4ET57_DROBS</name>
<gene>
    <name evidence="1" type="ORF">Dbus_chr3Rg717</name>
</gene>
<dbReference type="AlphaFoldDB" id="A0A0M4ET57"/>
<keyword evidence="2" id="KW-1185">Reference proteome</keyword>
<dbReference type="STRING" id="30019.A0A0M4ET57"/>
<dbReference type="OrthoDB" id="7856764at2759"/>
<protein>
    <submittedName>
        <fullName evidence="1">CG31055</fullName>
    </submittedName>
</protein>
<dbReference type="Proteomes" id="UP000494163">
    <property type="component" value="Chromosome 3R"/>
</dbReference>
<accession>A0A0M4ET57</accession>
<reference evidence="1 2" key="1">
    <citation type="submission" date="2015-08" db="EMBL/GenBank/DDBJ databases">
        <title>Ancestral chromatin configuration constrains chromatin evolution on differentiating sex chromosomes in Drosophila.</title>
        <authorList>
            <person name="Zhou Q."/>
            <person name="Bachtrog D."/>
        </authorList>
    </citation>
    <scope>NUCLEOTIDE SEQUENCE [LARGE SCALE GENOMIC DNA]</scope>
    <source>
        <tissue evidence="1">Whole larvae</tissue>
    </source>
</reference>
<organism evidence="1 2">
    <name type="scientific">Drosophila busckii</name>
    <name type="common">Fruit fly</name>
    <dbReference type="NCBI Taxonomy" id="30019"/>
    <lineage>
        <taxon>Eukaryota</taxon>
        <taxon>Metazoa</taxon>
        <taxon>Ecdysozoa</taxon>
        <taxon>Arthropoda</taxon>
        <taxon>Hexapoda</taxon>
        <taxon>Insecta</taxon>
        <taxon>Pterygota</taxon>
        <taxon>Neoptera</taxon>
        <taxon>Endopterygota</taxon>
        <taxon>Diptera</taxon>
        <taxon>Brachycera</taxon>
        <taxon>Muscomorpha</taxon>
        <taxon>Ephydroidea</taxon>
        <taxon>Drosophilidae</taxon>
        <taxon>Drosophila</taxon>
    </lineage>
</organism>